<dbReference type="PANTHER" id="PTHR31252:SF11">
    <property type="entry name" value="DUF4419 DOMAIN-CONTAINING PROTEIN"/>
    <property type="match status" value="1"/>
</dbReference>
<dbReference type="Proteomes" id="UP000027222">
    <property type="component" value="Unassembled WGS sequence"/>
</dbReference>
<proteinExistence type="predicted"/>
<dbReference type="PANTHER" id="PTHR31252">
    <property type="entry name" value="DUF4419 DOMAIN-CONTAINING PROTEIN"/>
    <property type="match status" value="1"/>
</dbReference>
<dbReference type="OrthoDB" id="9978173at2759"/>
<organism evidence="1 2">
    <name type="scientific">Galerina marginata (strain CBS 339.88)</name>
    <dbReference type="NCBI Taxonomy" id="685588"/>
    <lineage>
        <taxon>Eukaryota</taxon>
        <taxon>Fungi</taxon>
        <taxon>Dikarya</taxon>
        <taxon>Basidiomycota</taxon>
        <taxon>Agaricomycotina</taxon>
        <taxon>Agaricomycetes</taxon>
        <taxon>Agaricomycetidae</taxon>
        <taxon>Agaricales</taxon>
        <taxon>Agaricineae</taxon>
        <taxon>Strophariaceae</taxon>
        <taxon>Galerina</taxon>
    </lineage>
</organism>
<name>A0A067T1V6_GALM3</name>
<reference evidence="2" key="1">
    <citation type="journal article" date="2014" name="Proc. Natl. Acad. Sci. U.S.A.">
        <title>Extensive sampling of basidiomycete genomes demonstrates inadequacy of the white-rot/brown-rot paradigm for wood decay fungi.</title>
        <authorList>
            <person name="Riley R."/>
            <person name="Salamov A.A."/>
            <person name="Brown D.W."/>
            <person name="Nagy L.G."/>
            <person name="Floudas D."/>
            <person name="Held B.W."/>
            <person name="Levasseur A."/>
            <person name="Lombard V."/>
            <person name="Morin E."/>
            <person name="Otillar R."/>
            <person name="Lindquist E.A."/>
            <person name="Sun H."/>
            <person name="LaButti K.M."/>
            <person name="Schmutz J."/>
            <person name="Jabbour D."/>
            <person name="Luo H."/>
            <person name="Baker S.E."/>
            <person name="Pisabarro A.G."/>
            <person name="Walton J.D."/>
            <person name="Blanchette R.A."/>
            <person name="Henrissat B."/>
            <person name="Martin F."/>
            <person name="Cullen D."/>
            <person name="Hibbett D.S."/>
            <person name="Grigoriev I.V."/>
        </authorList>
    </citation>
    <scope>NUCLEOTIDE SEQUENCE [LARGE SCALE GENOMIC DNA]</scope>
    <source>
        <strain evidence="2">CBS 339.88</strain>
    </source>
</reference>
<keyword evidence="2" id="KW-1185">Reference proteome</keyword>
<accession>A0A067T1V6</accession>
<dbReference type="Pfam" id="PF14388">
    <property type="entry name" value="DUF4419"/>
    <property type="match status" value="1"/>
</dbReference>
<dbReference type="Gene3D" id="1.20.120.1060">
    <property type="match status" value="1"/>
</dbReference>
<gene>
    <name evidence="1" type="ORF">GALMADRAFT_142669</name>
</gene>
<dbReference type="InterPro" id="IPR025533">
    <property type="entry name" value="DUF4419"/>
</dbReference>
<evidence type="ECO:0000313" key="1">
    <source>
        <dbReference type="EMBL" id="KDR72968.1"/>
    </source>
</evidence>
<dbReference type="STRING" id="685588.A0A067T1V6"/>
<evidence type="ECO:0008006" key="3">
    <source>
        <dbReference type="Google" id="ProtNLM"/>
    </source>
</evidence>
<evidence type="ECO:0000313" key="2">
    <source>
        <dbReference type="Proteomes" id="UP000027222"/>
    </source>
</evidence>
<dbReference type="HOGENOM" id="CLU_037155_1_0_1"/>
<sequence length="362" mass="41093">MPIHELLADSWGIKAKTIHSAELLQTSLVNADFSAICVEDNGFVDTVRRAYNGHHHLVIRPDDVWIAILGQFNFYVNAHVEELRNQFVAHEEKQKLTVSAIGTRYTVNFEHLANQMSNLIHDNVVDKHLKNWILPDFTTTTHSDTVICSVLTMSTLKAYFKYEVLLLCGIPSVTLEGEKEDWEKLLARLDKLSDFGAEPAAWAKLLRPILSRFVNAFEGEPDIDFWGRVCHFHFGGSGPSYLSGWITAFCVWNSQGKWQGPALSVPTEDVSWIEKEYDIRQLELDGIKYPIIDDNHVPVAFCEVDVELNDNGDIVECMMVSGHLASIAEGDRKDIIRPLPSWFIFVKGEGEDPRSLRRRKKA</sequence>
<protein>
    <recommendedName>
        <fullName evidence="3">DUF4419 domain-containing protein</fullName>
    </recommendedName>
</protein>
<dbReference type="AlphaFoldDB" id="A0A067T1V6"/>
<dbReference type="EMBL" id="KL142387">
    <property type="protein sequence ID" value="KDR72968.1"/>
    <property type="molecule type" value="Genomic_DNA"/>
</dbReference>